<dbReference type="Proteomes" id="UP000012960">
    <property type="component" value="Unplaced"/>
</dbReference>
<dbReference type="Gramene" id="mito1_t00030.1">
    <property type="protein sequence ID" value="mito1_p00030.1"/>
    <property type="gene ID" value="mito1_g00030"/>
</dbReference>
<accession>A0A804U5M4</accession>
<proteinExistence type="predicted"/>
<dbReference type="InParanoid" id="A0A804U5M4"/>
<protein>
    <submittedName>
        <fullName evidence="1">Uncharacterized protein</fullName>
    </submittedName>
</protein>
<organism evidence="1 2">
    <name type="scientific">Musa acuminata subsp. malaccensis</name>
    <name type="common">Wild banana</name>
    <name type="synonym">Musa malaccensis</name>
    <dbReference type="NCBI Taxonomy" id="214687"/>
    <lineage>
        <taxon>Eukaryota</taxon>
        <taxon>Viridiplantae</taxon>
        <taxon>Streptophyta</taxon>
        <taxon>Embryophyta</taxon>
        <taxon>Tracheophyta</taxon>
        <taxon>Spermatophyta</taxon>
        <taxon>Magnoliopsida</taxon>
        <taxon>Liliopsida</taxon>
        <taxon>Zingiberales</taxon>
        <taxon>Musaceae</taxon>
        <taxon>Musa</taxon>
    </lineage>
</organism>
<dbReference type="AlphaFoldDB" id="A0A804U5M4"/>
<reference evidence="1" key="1">
    <citation type="submission" date="2021-05" db="UniProtKB">
        <authorList>
            <consortium name="EnsemblPlants"/>
        </authorList>
    </citation>
    <scope>IDENTIFICATION</scope>
    <source>
        <strain evidence="1">subsp. malaccensis</strain>
    </source>
</reference>
<name>A0A804U5M4_MUSAM</name>
<evidence type="ECO:0000313" key="2">
    <source>
        <dbReference type="Proteomes" id="UP000012960"/>
    </source>
</evidence>
<sequence length="28" mass="3544">MEWIQKMMLLQGSGFRILLLYEFHWFIL</sequence>
<keyword evidence="2" id="KW-1185">Reference proteome</keyword>
<evidence type="ECO:0000313" key="1">
    <source>
        <dbReference type="EnsemblPlants" id="mito1_p00030.1"/>
    </source>
</evidence>
<dbReference type="EnsemblPlants" id="mito1_t00030.1">
    <property type="protein sequence ID" value="mito1_p00030.1"/>
    <property type="gene ID" value="mito1_g00030"/>
</dbReference>